<dbReference type="GO" id="GO:0005634">
    <property type="term" value="C:nucleus"/>
    <property type="evidence" value="ECO:0007669"/>
    <property type="project" value="UniProtKB-SubCell"/>
</dbReference>
<evidence type="ECO:0000256" key="3">
    <source>
        <dbReference type="ARBA" id="ARBA00023163"/>
    </source>
</evidence>
<dbReference type="EMBL" id="EQ974184">
    <property type="protein sequence ID" value="EEF32181.1"/>
    <property type="molecule type" value="Genomic_DNA"/>
</dbReference>
<dbReference type="InterPro" id="IPR006447">
    <property type="entry name" value="Myb_dom_plants"/>
</dbReference>
<keyword evidence="3" id="KW-0804">Transcription</keyword>
<evidence type="ECO:0000313" key="7">
    <source>
        <dbReference type="Proteomes" id="UP000008311"/>
    </source>
</evidence>
<evidence type="ECO:0000256" key="4">
    <source>
        <dbReference type="ARBA" id="ARBA00023242"/>
    </source>
</evidence>
<dbReference type="FunCoup" id="B9SW38">
    <property type="interactions" value="58"/>
</dbReference>
<feature type="domain" description="HTH myb-type" evidence="5">
    <location>
        <begin position="14"/>
        <end position="68"/>
    </location>
</feature>
<proteinExistence type="predicted"/>
<evidence type="ECO:0000256" key="2">
    <source>
        <dbReference type="ARBA" id="ARBA00023015"/>
    </source>
</evidence>
<dbReference type="Gene3D" id="1.10.10.60">
    <property type="entry name" value="Homeodomain-like"/>
    <property type="match status" value="1"/>
</dbReference>
<gene>
    <name evidence="6" type="ORF">RCOM_0324560</name>
</gene>
<dbReference type="STRING" id="3988.B9SW38"/>
<dbReference type="GO" id="GO:0003677">
    <property type="term" value="F:DNA binding"/>
    <property type="evidence" value="ECO:0007669"/>
    <property type="project" value="InterPro"/>
</dbReference>
<name>B9SW38_RICCO</name>
<dbReference type="Pfam" id="PF00249">
    <property type="entry name" value="Myb_DNA-binding"/>
    <property type="match status" value="1"/>
</dbReference>
<dbReference type="AlphaFoldDB" id="B9SW38"/>
<dbReference type="Proteomes" id="UP000008311">
    <property type="component" value="Unassembled WGS sequence"/>
</dbReference>
<accession>B9SW38</accession>
<dbReference type="GO" id="GO:0003700">
    <property type="term" value="F:DNA-binding transcription factor activity"/>
    <property type="evidence" value="ECO:0007669"/>
    <property type="project" value="InterPro"/>
</dbReference>
<dbReference type="PANTHER" id="PTHR31314">
    <property type="entry name" value="MYB FAMILY TRANSCRIPTION FACTOR PHL7-LIKE"/>
    <property type="match status" value="1"/>
</dbReference>
<dbReference type="InterPro" id="IPR001005">
    <property type="entry name" value="SANT/Myb"/>
</dbReference>
<evidence type="ECO:0000259" key="5">
    <source>
        <dbReference type="PROSITE" id="PS51294"/>
    </source>
</evidence>
<dbReference type="NCBIfam" id="TIGR01557">
    <property type="entry name" value="myb_SHAQKYF"/>
    <property type="match status" value="1"/>
</dbReference>
<dbReference type="SUPFAM" id="SSF46689">
    <property type="entry name" value="Homeodomain-like"/>
    <property type="match status" value="1"/>
</dbReference>
<evidence type="ECO:0000256" key="1">
    <source>
        <dbReference type="ARBA" id="ARBA00004123"/>
    </source>
</evidence>
<keyword evidence="2" id="KW-0805">Transcription regulation</keyword>
<organism evidence="6 7">
    <name type="scientific">Ricinus communis</name>
    <name type="common">Castor bean</name>
    <dbReference type="NCBI Taxonomy" id="3988"/>
    <lineage>
        <taxon>Eukaryota</taxon>
        <taxon>Viridiplantae</taxon>
        <taxon>Streptophyta</taxon>
        <taxon>Embryophyta</taxon>
        <taxon>Tracheophyta</taxon>
        <taxon>Spermatophyta</taxon>
        <taxon>Magnoliopsida</taxon>
        <taxon>eudicotyledons</taxon>
        <taxon>Gunneridae</taxon>
        <taxon>Pentapetalae</taxon>
        <taxon>rosids</taxon>
        <taxon>fabids</taxon>
        <taxon>Malpighiales</taxon>
        <taxon>Euphorbiaceae</taxon>
        <taxon>Acalyphoideae</taxon>
        <taxon>Acalypheae</taxon>
        <taxon>Ricinus</taxon>
    </lineage>
</organism>
<dbReference type="InterPro" id="IPR017930">
    <property type="entry name" value="Myb_dom"/>
</dbReference>
<sequence length="68" mass="7950">MQSSQRNGIRQYNKSQLPRLRWTPELHQDFVKAVEELGGKYKATPKRILQKMSVKGLNICQIKSHLQD</sequence>
<dbReference type="FunFam" id="1.10.10.60:FF:000007">
    <property type="entry name" value="Two-component response regulator"/>
    <property type="match status" value="1"/>
</dbReference>
<keyword evidence="7" id="KW-1185">Reference proteome</keyword>
<dbReference type="PANTHER" id="PTHR31314:SF113">
    <property type="entry name" value="MYB FAMILY TRANSCRIPTION FACTOR MPH1"/>
    <property type="match status" value="1"/>
</dbReference>
<dbReference type="InterPro" id="IPR009057">
    <property type="entry name" value="Homeodomain-like_sf"/>
</dbReference>
<dbReference type="InParanoid" id="B9SW38"/>
<comment type="subcellular location">
    <subcellularLocation>
        <location evidence="1">Nucleus</location>
    </subcellularLocation>
</comment>
<reference evidence="7" key="1">
    <citation type="journal article" date="2010" name="Nat. Biotechnol.">
        <title>Draft genome sequence of the oilseed species Ricinus communis.</title>
        <authorList>
            <person name="Chan A.P."/>
            <person name="Crabtree J."/>
            <person name="Zhao Q."/>
            <person name="Lorenzi H."/>
            <person name="Orvis J."/>
            <person name="Puiu D."/>
            <person name="Melake-Berhan A."/>
            <person name="Jones K.M."/>
            <person name="Redman J."/>
            <person name="Chen G."/>
            <person name="Cahoon E.B."/>
            <person name="Gedil M."/>
            <person name="Stanke M."/>
            <person name="Haas B.J."/>
            <person name="Wortman J.R."/>
            <person name="Fraser-Liggett C.M."/>
            <person name="Ravel J."/>
            <person name="Rabinowicz P.D."/>
        </authorList>
    </citation>
    <scope>NUCLEOTIDE SEQUENCE [LARGE SCALE GENOMIC DNA]</scope>
    <source>
        <strain evidence="7">cv. Hale</strain>
    </source>
</reference>
<keyword evidence="4" id="KW-0539">Nucleus</keyword>
<protein>
    <recommendedName>
        <fullName evidence="5">HTH myb-type domain-containing protein</fullName>
    </recommendedName>
</protein>
<dbReference type="InterPro" id="IPR046955">
    <property type="entry name" value="PHR1-like"/>
</dbReference>
<evidence type="ECO:0000313" key="6">
    <source>
        <dbReference type="EMBL" id="EEF32181.1"/>
    </source>
</evidence>
<dbReference type="PROSITE" id="PS51294">
    <property type="entry name" value="HTH_MYB"/>
    <property type="match status" value="1"/>
</dbReference>